<dbReference type="EnsemblPlants" id="ONIVA10G07060.1">
    <property type="protein sequence ID" value="ONIVA10G07060.1"/>
    <property type="gene ID" value="ONIVA10G07060"/>
</dbReference>
<accession>A0A0E0IR76</accession>
<proteinExistence type="predicted"/>
<reference evidence="1" key="1">
    <citation type="submission" date="2015-04" db="UniProtKB">
        <authorList>
            <consortium name="EnsemblPlants"/>
        </authorList>
    </citation>
    <scope>IDENTIFICATION</scope>
    <source>
        <strain evidence="1">SL10</strain>
    </source>
</reference>
<protein>
    <submittedName>
        <fullName evidence="1">Uncharacterized protein</fullName>
    </submittedName>
</protein>
<organism evidence="1">
    <name type="scientific">Oryza nivara</name>
    <name type="common">Indian wild rice</name>
    <name type="synonym">Oryza sativa f. spontanea</name>
    <dbReference type="NCBI Taxonomy" id="4536"/>
    <lineage>
        <taxon>Eukaryota</taxon>
        <taxon>Viridiplantae</taxon>
        <taxon>Streptophyta</taxon>
        <taxon>Embryophyta</taxon>
        <taxon>Tracheophyta</taxon>
        <taxon>Spermatophyta</taxon>
        <taxon>Magnoliopsida</taxon>
        <taxon>Liliopsida</taxon>
        <taxon>Poales</taxon>
        <taxon>Poaceae</taxon>
        <taxon>BOP clade</taxon>
        <taxon>Oryzoideae</taxon>
        <taxon>Oryzeae</taxon>
        <taxon>Oryzinae</taxon>
        <taxon>Oryza</taxon>
    </lineage>
</organism>
<name>A0A0E0IR76_ORYNI</name>
<dbReference type="Proteomes" id="UP000006591">
    <property type="component" value="Chromosome 10"/>
</dbReference>
<dbReference type="HOGENOM" id="CLU_2363320_0_0_1"/>
<reference evidence="1" key="2">
    <citation type="submission" date="2018-04" db="EMBL/GenBank/DDBJ databases">
        <title>OnivRS2 (Oryza nivara Reference Sequence Version 2).</title>
        <authorList>
            <person name="Zhang J."/>
            <person name="Kudrna D."/>
            <person name="Lee S."/>
            <person name="Talag J."/>
            <person name="Rajasekar S."/>
            <person name="Welchert J."/>
            <person name="Hsing Y.-I."/>
            <person name="Wing R.A."/>
        </authorList>
    </citation>
    <scope>NUCLEOTIDE SEQUENCE [LARGE SCALE GENOMIC DNA]</scope>
</reference>
<sequence length="96" mass="10708">MGMGERRFFLAECGSRWDPEESRDGGAKERVDSLLSLQISSRIVATTNIQSIDNVCSTADGYVYKIGKLNTEYSKDLFFQSASVEDCSLDMHRGSE</sequence>
<dbReference type="AlphaFoldDB" id="A0A0E0IR76"/>
<evidence type="ECO:0000313" key="1">
    <source>
        <dbReference type="EnsemblPlants" id="ONIVA10G07060.1"/>
    </source>
</evidence>
<keyword evidence="2" id="KW-1185">Reference proteome</keyword>
<evidence type="ECO:0000313" key="2">
    <source>
        <dbReference type="Proteomes" id="UP000006591"/>
    </source>
</evidence>
<dbReference type="STRING" id="4536.A0A0E0IR76"/>
<dbReference type="Gramene" id="ONIVA10G07060.1">
    <property type="protein sequence ID" value="ONIVA10G07060.1"/>
    <property type="gene ID" value="ONIVA10G07060"/>
</dbReference>